<dbReference type="SMART" id="SM00287">
    <property type="entry name" value="SH3b"/>
    <property type="match status" value="1"/>
</dbReference>
<dbReference type="CDD" id="cd02696">
    <property type="entry name" value="MurNAc-LAA"/>
    <property type="match status" value="1"/>
</dbReference>
<dbReference type="RefSeq" id="WP_071613807.1">
    <property type="nucleotide sequence ID" value="NZ_CP015756.1"/>
</dbReference>
<accession>A0A1J0GJL8</accession>
<dbReference type="STRING" id="1552.A7L45_16240"/>
<feature type="domain" description="SH3b" evidence="3">
    <location>
        <begin position="267"/>
        <end position="328"/>
    </location>
</feature>
<dbReference type="Gene3D" id="2.30.30.40">
    <property type="entry name" value="SH3 Domains"/>
    <property type="match status" value="1"/>
</dbReference>
<protein>
    <recommendedName>
        <fullName evidence="7">N-acetylmuramoyl-L-alanine amidase</fullName>
    </recommendedName>
</protein>
<evidence type="ECO:0000256" key="2">
    <source>
        <dbReference type="ARBA" id="ARBA00023316"/>
    </source>
</evidence>
<evidence type="ECO:0000313" key="6">
    <source>
        <dbReference type="Proteomes" id="UP000182569"/>
    </source>
</evidence>
<evidence type="ECO:0000256" key="1">
    <source>
        <dbReference type="ARBA" id="ARBA00022801"/>
    </source>
</evidence>
<evidence type="ECO:0000259" key="3">
    <source>
        <dbReference type="SMART" id="SM00287"/>
    </source>
</evidence>
<dbReference type="InterPro" id="IPR003646">
    <property type="entry name" value="SH3-like_bac-type"/>
</dbReference>
<dbReference type="GO" id="GO:0071555">
    <property type="term" value="P:cell wall organization"/>
    <property type="evidence" value="ECO:0007669"/>
    <property type="project" value="UniProtKB-KW"/>
</dbReference>
<keyword evidence="6" id="KW-1185">Reference proteome</keyword>
<proteinExistence type="predicted"/>
<reference evidence="6" key="1">
    <citation type="journal article" date="2016" name="Front. Microbiol.">
        <title>Complete Genome Sequence of Clostridium estertheticum DSM 8809, a Microbe Identified in Spoiled Vacuum Packed Beef.</title>
        <authorList>
            <person name="Yu Z."/>
            <person name="Gunn L."/>
            <person name="Brennan E."/>
            <person name="Reid R."/>
            <person name="Wall P.G."/>
            <person name="Gaora O.P."/>
            <person name="Hurley D."/>
            <person name="Bolton D."/>
            <person name="Fanning S."/>
        </authorList>
    </citation>
    <scope>NUCLEOTIDE SEQUENCE [LARGE SCALE GENOMIC DNA]</scope>
    <source>
        <strain evidence="6">DSM 8809</strain>
    </source>
</reference>
<dbReference type="GO" id="GO:0009253">
    <property type="term" value="P:peptidoglycan catabolic process"/>
    <property type="evidence" value="ECO:0007669"/>
    <property type="project" value="InterPro"/>
</dbReference>
<dbReference type="AlphaFoldDB" id="A0A1J0GJL8"/>
<gene>
    <name evidence="5" type="ORF">A7L45_16240</name>
</gene>
<dbReference type="SUPFAM" id="SSF53187">
    <property type="entry name" value="Zn-dependent exopeptidases"/>
    <property type="match status" value="1"/>
</dbReference>
<evidence type="ECO:0008006" key="7">
    <source>
        <dbReference type="Google" id="ProtNLM"/>
    </source>
</evidence>
<evidence type="ECO:0000259" key="4">
    <source>
        <dbReference type="SMART" id="SM00646"/>
    </source>
</evidence>
<feature type="domain" description="MurNAc-LAA" evidence="4">
    <location>
        <begin position="63"/>
        <end position="177"/>
    </location>
</feature>
<dbReference type="InterPro" id="IPR002508">
    <property type="entry name" value="MurNAc-LAA_cat"/>
</dbReference>
<organism evidence="5 6">
    <name type="scientific">Clostridium estertheticum subsp. estertheticum</name>
    <dbReference type="NCBI Taxonomy" id="1552"/>
    <lineage>
        <taxon>Bacteria</taxon>
        <taxon>Bacillati</taxon>
        <taxon>Bacillota</taxon>
        <taxon>Clostridia</taxon>
        <taxon>Eubacteriales</taxon>
        <taxon>Clostridiaceae</taxon>
        <taxon>Clostridium</taxon>
    </lineage>
</organism>
<dbReference type="Pfam" id="PF01520">
    <property type="entry name" value="Amidase_3"/>
    <property type="match status" value="1"/>
</dbReference>
<dbReference type="GO" id="GO:0008745">
    <property type="term" value="F:N-acetylmuramoyl-L-alanine amidase activity"/>
    <property type="evidence" value="ECO:0007669"/>
    <property type="project" value="InterPro"/>
</dbReference>
<dbReference type="EMBL" id="CP015756">
    <property type="protein sequence ID" value="APC41515.1"/>
    <property type="molecule type" value="Genomic_DNA"/>
</dbReference>
<dbReference type="Proteomes" id="UP000182569">
    <property type="component" value="Chromosome"/>
</dbReference>
<dbReference type="SMART" id="SM00646">
    <property type="entry name" value="Ami_3"/>
    <property type="match status" value="1"/>
</dbReference>
<name>A0A1J0GJL8_9CLOT</name>
<keyword evidence="1" id="KW-0378">Hydrolase</keyword>
<dbReference type="KEGG" id="ceu:A7L45_16240"/>
<evidence type="ECO:0000313" key="5">
    <source>
        <dbReference type="EMBL" id="APC41515.1"/>
    </source>
</evidence>
<keyword evidence="2" id="KW-0961">Cell wall biogenesis/degradation</keyword>
<sequence length="328" mass="35659">MSKDAIRGGHNFQAIGASALIDETTEDRKVKDAVIKYLRLGGDTVLDVTPGNCDVSSDLSYGVDAANKALVNLFASIHFNKAYDSYVGAIGSEIWLNPNNAQAVKIANRILANLHCLGFINRGLKDGVNDEHLYDVKQPTMTSMIVEVCFVEADEDVKLYKKLGADIIGKAIAEGILGKTIASTVIPPTIIFRKILRVTKLTPCVGLSGELVKTFKVGDMLTAVNEDKNWWILLIGSVSKANCQEVIKTTVKTVASPITNVSQVETAQYGIVTASTLFVRDGHTLTSTKLGTLDKGTKVKIDKKIDDFYSIYYGEHGGFVYADYITLQ</sequence>
<dbReference type="Gene3D" id="3.40.630.40">
    <property type="entry name" value="Zn-dependent exopeptidases"/>
    <property type="match status" value="1"/>
</dbReference>
<dbReference type="Pfam" id="PF08239">
    <property type="entry name" value="SH3_3"/>
    <property type="match status" value="1"/>
</dbReference>
<dbReference type="OrthoDB" id="5344211at2"/>